<dbReference type="Pfam" id="PF11583">
    <property type="entry name" value="AurF"/>
    <property type="match status" value="1"/>
</dbReference>
<dbReference type="Gene3D" id="1.10.620.20">
    <property type="entry name" value="Ribonucleotide Reductase, subunit A"/>
    <property type="match status" value="1"/>
</dbReference>
<dbReference type="AlphaFoldDB" id="A0A7W8EGR5"/>
<protein>
    <recommendedName>
        <fullName evidence="3">Diiron oxygenase</fullName>
    </recommendedName>
</protein>
<evidence type="ECO:0008006" key="3">
    <source>
        <dbReference type="Google" id="ProtNLM"/>
    </source>
</evidence>
<proteinExistence type="predicted"/>
<accession>A0A7W8EGR5</accession>
<evidence type="ECO:0000313" key="1">
    <source>
        <dbReference type="EMBL" id="MBB5078758.1"/>
    </source>
</evidence>
<dbReference type="RefSeq" id="WP_221340621.1">
    <property type="nucleotide sequence ID" value="NZ_JACHIN010000005.1"/>
</dbReference>
<organism evidence="1 2">
    <name type="scientific">Nonomuraea endophytica</name>
    <dbReference type="NCBI Taxonomy" id="714136"/>
    <lineage>
        <taxon>Bacteria</taxon>
        <taxon>Bacillati</taxon>
        <taxon>Actinomycetota</taxon>
        <taxon>Actinomycetes</taxon>
        <taxon>Streptosporangiales</taxon>
        <taxon>Streptosporangiaceae</taxon>
        <taxon>Nonomuraea</taxon>
    </lineage>
</organism>
<dbReference type="Proteomes" id="UP000568380">
    <property type="component" value="Unassembled WGS sequence"/>
</dbReference>
<dbReference type="InterPro" id="IPR012348">
    <property type="entry name" value="RNR-like"/>
</dbReference>
<name>A0A7W8EGR5_9ACTN</name>
<keyword evidence="2" id="KW-1185">Reference proteome</keyword>
<dbReference type="InterPro" id="IPR025859">
    <property type="entry name" value="AurF/CmlI"/>
</dbReference>
<dbReference type="EMBL" id="JACHIN010000005">
    <property type="protein sequence ID" value="MBB5078758.1"/>
    <property type="molecule type" value="Genomic_DNA"/>
</dbReference>
<reference evidence="1 2" key="1">
    <citation type="submission" date="2020-08" db="EMBL/GenBank/DDBJ databases">
        <title>Genomic Encyclopedia of Type Strains, Phase IV (KMG-IV): sequencing the most valuable type-strain genomes for metagenomic binning, comparative biology and taxonomic classification.</title>
        <authorList>
            <person name="Goeker M."/>
        </authorList>
    </citation>
    <scope>NUCLEOTIDE SEQUENCE [LARGE SCALE GENOMIC DNA]</scope>
    <source>
        <strain evidence="1 2">DSM 45385</strain>
    </source>
</reference>
<gene>
    <name evidence="1" type="ORF">HNR40_004244</name>
</gene>
<dbReference type="GO" id="GO:0016491">
    <property type="term" value="F:oxidoreductase activity"/>
    <property type="evidence" value="ECO:0007669"/>
    <property type="project" value="InterPro"/>
</dbReference>
<evidence type="ECO:0000313" key="2">
    <source>
        <dbReference type="Proteomes" id="UP000568380"/>
    </source>
</evidence>
<sequence>MSIATEENEASVGPATLRRLAAAWPKRATVRTDMDAVLEPGAYDERLMDYPVDLLPFGRHPDFAGAPYEQRLLVNTLAWLAYNERVIAAEEHVANPTFEMLAHGVFPGLTRFEAKEAVQQSHVDEVWHTYMHMLAMRRTREARRLYAEPDTYQHPVTNRRLYALTARAAEKWERDLLYLLWTAVGEISINKFLDLLAGDRTIQPMHALIARLHARDEAAHGPVLFEVTKEVFACLGRRERELFARTLPEAILAFGAEDYALWLEILRFAGFADPRGIVEDSRAAPGADLLVTDFSPVQRLVRELEIEDQVGFDFSTNQRTG</sequence>
<comment type="caution">
    <text evidence="1">The sequence shown here is derived from an EMBL/GenBank/DDBJ whole genome shotgun (WGS) entry which is preliminary data.</text>
</comment>